<gene>
    <name evidence="1" type="ORF">DFSSTS7063_01425</name>
</gene>
<dbReference type="RefSeq" id="WP_243131090.1">
    <property type="nucleotide sequence ID" value="NZ_CABHNI010000027.1"/>
</dbReference>
<accession>A0A564TGD3</accession>
<proteinExistence type="predicted"/>
<organism evidence="1 2">
    <name type="scientific">Dorea formicigenerans</name>
    <dbReference type="NCBI Taxonomy" id="39486"/>
    <lineage>
        <taxon>Bacteria</taxon>
        <taxon>Bacillati</taxon>
        <taxon>Bacillota</taxon>
        <taxon>Clostridia</taxon>
        <taxon>Lachnospirales</taxon>
        <taxon>Lachnospiraceae</taxon>
        <taxon>Dorea</taxon>
    </lineage>
</organism>
<reference evidence="1 2" key="1">
    <citation type="submission" date="2019-07" db="EMBL/GenBank/DDBJ databases">
        <authorList>
            <person name="Hibberd C M."/>
            <person name="Gehrig L. J."/>
            <person name="Chang H.-W."/>
            <person name="Venkatesh S."/>
        </authorList>
    </citation>
    <scope>NUCLEOTIDE SEQUENCE [LARGE SCALE GENOMIC DNA]</scope>
    <source>
        <strain evidence="1">Dorea_formicigenerans_SSTS_Bg7063</strain>
    </source>
</reference>
<dbReference type="EMBL" id="CABHNI010000027">
    <property type="protein sequence ID" value="VUX06325.1"/>
    <property type="molecule type" value="Genomic_DNA"/>
</dbReference>
<dbReference type="Pfam" id="PF08901">
    <property type="entry name" value="DUF1847"/>
    <property type="match status" value="1"/>
</dbReference>
<protein>
    <submittedName>
        <fullName evidence="1">Uncharacterized protein</fullName>
    </submittedName>
</protein>
<sequence>MISAEIEAEFYCRYTRVEEIIEFSKRMGFHKIGIATCIGLIEESRIFAQILRKNGFEPYAALCKAGALYQTKAYYKKLMADPTSGEKER</sequence>
<dbReference type="InterPro" id="IPR014997">
    <property type="entry name" value="DUF1847"/>
</dbReference>
<name>A0A564TGD3_9FIRM</name>
<dbReference type="Proteomes" id="UP000358366">
    <property type="component" value="Unassembled WGS sequence"/>
</dbReference>
<dbReference type="AlphaFoldDB" id="A0A564TGD3"/>
<evidence type="ECO:0000313" key="1">
    <source>
        <dbReference type="EMBL" id="VUX06325.1"/>
    </source>
</evidence>
<evidence type="ECO:0000313" key="2">
    <source>
        <dbReference type="Proteomes" id="UP000358366"/>
    </source>
</evidence>